<dbReference type="GO" id="GO:0004067">
    <property type="term" value="F:asparaginase activity"/>
    <property type="evidence" value="ECO:0007669"/>
    <property type="project" value="UniProtKB-UniRule"/>
</dbReference>
<reference evidence="9 10" key="1">
    <citation type="journal article" date="2014" name="PLoS Genet.">
        <title>Phylogenetically driven sequencing of extremely halophilic archaea reveals strategies for static and dynamic osmo-response.</title>
        <authorList>
            <person name="Becker E.A."/>
            <person name="Seitzer P.M."/>
            <person name="Tritt A."/>
            <person name="Larsen D."/>
            <person name="Krusor M."/>
            <person name="Yao A.I."/>
            <person name="Wu D."/>
            <person name="Madern D."/>
            <person name="Eisen J.A."/>
            <person name="Darling A.E."/>
            <person name="Facciotti M.T."/>
        </authorList>
    </citation>
    <scope>NUCLEOTIDE SEQUENCE [LARGE SCALE GENOMIC DNA]</scope>
    <source>
        <strain evidence="9 10">JCM 10879</strain>
    </source>
</reference>
<dbReference type="Proteomes" id="UP000011607">
    <property type="component" value="Unassembled WGS sequence"/>
</dbReference>
<dbReference type="Pfam" id="PF17763">
    <property type="entry name" value="Asparaginase_C"/>
    <property type="match status" value="1"/>
</dbReference>
<evidence type="ECO:0000256" key="4">
    <source>
        <dbReference type="PROSITE-ProRule" id="PRU10099"/>
    </source>
</evidence>
<dbReference type="SMART" id="SM00870">
    <property type="entry name" value="Asparaginase"/>
    <property type="match status" value="1"/>
</dbReference>
<comment type="similarity">
    <text evidence="1">Belongs to the asparaginase 1 family.</text>
</comment>
<dbReference type="InterPro" id="IPR027473">
    <property type="entry name" value="L-asparaginase_C"/>
</dbReference>
<feature type="compositionally biased region" description="Low complexity" evidence="6">
    <location>
        <begin position="11"/>
        <end position="27"/>
    </location>
</feature>
<dbReference type="InterPro" id="IPR020827">
    <property type="entry name" value="Asparaginase/glutaminase_AS1"/>
</dbReference>
<proteinExistence type="inferred from homology"/>
<dbReference type="InterPro" id="IPR004550">
    <property type="entry name" value="AsnASE_II"/>
</dbReference>
<dbReference type="SMR" id="M0LUT1"/>
<keyword evidence="2" id="KW-0378">Hydrolase</keyword>
<dbReference type="PIRSF" id="PIRSF001220">
    <property type="entry name" value="L-ASNase_gatD"/>
    <property type="match status" value="1"/>
</dbReference>
<dbReference type="PIRSF" id="PIRSF500176">
    <property type="entry name" value="L_ASNase"/>
    <property type="match status" value="1"/>
</dbReference>
<dbReference type="InterPro" id="IPR027474">
    <property type="entry name" value="L-asparaginase_N"/>
</dbReference>
<dbReference type="eggNOG" id="arCOG01924">
    <property type="taxonomic scope" value="Archaea"/>
</dbReference>
<evidence type="ECO:0000256" key="1">
    <source>
        <dbReference type="ARBA" id="ARBA00010518"/>
    </source>
</evidence>
<evidence type="ECO:0000256" key="3">
    <source>
        <dbReference type="ARBA" id="ARBA00070292"/>
    </source>
</evidence>
<evidence type="ECO:0000313" key="10">
    <source>
        <dbReference type="Proteomes" id="UP000011607"/>
    </source>
</evidence>
<dbReference type="RefSeq" id="WP_006673061.1">
    <property type="nucleotide sequence ID" value="NZ_AOMA01000107.1"/>
</dbReference>
<feature type="domain" description="L-asparaginase N-terminal" evidence="7">
    <location>
        <begin position="5"/>
        <end position="191"/>
    </location>
</feature>
<feature type="compositionally biased region" description="Basic and acidic residues" evidence="6">
    <location>
        <begin position="317"/>
        <end position="326"/>
    </location>
</feature>
<dbReference type="Gene3D" id="3.40.50.1170">
    <property type="entry name" value="L-asparaginase, N-terminal domain"/>
    <property type="match status" value="1"/>
</dbReference>
<organism evidence="9 10">
    <name type="scientific">Halobiforma nitratireducens JCM 10879</name>
    <dbReference type="NCBI Taxonomy" id="1227454"/>
    <lineage>
        <taxon>Archaea</taxon>
        <taxon>Methanobacteriati</taxon>
        <taxon>Methanobacteriota</taxon>
        <taxon>Stenosarchaea group</taxon>
        <taxon>Halobacteria</taxon>
        <taxon>Halobacteriales</taxon>
        <taxon>Natrialbaceae</taxon>
        <taxon>Halobiforma</taxon>
    </lineage>
</organism>
<dbReference type="InterPro" id="IPR040919">
    <property type="entry name" value="Asparaginase_C"/>
</dbReference>
<dbReference type="GO" id="GO:0006528">
    <property type="term" value="P:asparagine metabolic process"/>
    <property type="evidence" value="ECO:0007669"/>
    <property type="project" value="InterPro"/>
</dbReference>
<sequence>MAAPRVRVLSTGGTIAATGGPDGATPAKDGDELVAAVPDLAEIAAVETESVCDELSFHLSLENVASLARAVERAAADGVDGVVVTHGTDTMEESAYYLDLALGTDVPVVFTGAQRPADAVSADGAENLRQAVQVAADDRFEAGSYVAFADLVHAARWVTKARAGRPEGYASPDAGPVAEVTADGLSLRREPRSESVPVPSLETTARVELLPSGLDVDDRQLRRALADGVDGLVLAASGIGNTTPAIGDAVGDAVASGVPVVVATRCYDGAVAAKYGGPGGSRTLRDHGAIPAGDLPPWKARIKLGLVLSAEDAGPETARDAFDRQRGVPTAGQ</sequence>
<evidence type="ECO:0000259" key="8">
    <source>
        <dbReference type="Pfam" id="PF17763"/>
    </source>
</evidence>
<dbReference type="InterPro" id="IPR036152">
    <property type="entry name" value="Asp/glu_Ase-like_sf"/>
</dbReference>
<dbReference type="CDD" id="cd08964">
    <property type="entry name" value="L-asparaginase_II"/>
    <property type="match status" value="1"/>
</dbReference>
<dbReference type="Gene3D" id="3.40.50.40">
    <property type="match status" value="1"/>
</dbReference>
<keyword evidence="10" id="KW-1185">Reference proteome</keyword>
<dbReference type="InterPro" id="IPR006034">
    <property type="entry name" value="Asparaginase/glutaminase-like"/>
</dbReference>
<evidence type="ECO:0000256" key="5">
    <source>
        <dbReference type="PROSITE-ProRule" id="PRU10100"/>
    </source>
</evidence>
<feature type="region of interest" description="Disordered" evidence="6">
    <location>
        <begin position="314"/>
        <end position="333"/>
    </location>
</feature>
<dbReference type="SUPFAM" id="SSF53774">
    <property type="entry name" value="Glutaminase/Asparaginase"/>
    <property type="match status" value="1"/>
</dbReference>
<protein>
    <recommendedName>
        <fullName evidence="3">L-asparaginase</fullName>
    </recommendedName>
</protein>
<evidence type="ECO:0000256" key="6">
    <source>
        <dbReference type="SAM" id="MobiDB-lite"/>
    </source>
</evidence>
<feature type="active site" evidence="4">
    <location>
        <position position="14"/>
    </location>
</feature>
<evidence type="ECO:0000256" key="2">
    <source>
        <dbReference type="ARBA" id="ARBA00022801"/>
    </source>
</evidence>
<dbReference type="PROSITE" id="PS51732">
    <property type="entry name" value="ASN_GLN_ASE_3"/>
    <property type="match status" value="1"/>
</dbReference>
<dbReference type="PATRIC" id="fig|1227454.3.peg.2182"/>
<name>M0LUT1_9EURY</name>
<comment type="caution">
    <text evidence="9">The sequence shown here is derived from an EMBL/GenBank/DDBJ whole genome shotgun (WGS) entry which is preliminary data.</text>
</comment>
<gene>
    <name evidence="9" type="ORF">C446_10740</name>
</gene>
<dbReference type="PANTHER" id="PTHR11707:SF28">
    <property type="entry name" value="60 KDA LYSOPHOSPHOLIPASE"/>
    <property type="match status" value="1"/>
</dbReference>
<dbReference type="InterPro" id="IPR027475">
    <property type="entry name" value="Asparaginase/glutaminase_AS2"/>
</dbReference>
<dbReference type="STRING" id="1227454.C446_10740"/>
<evidence type="ECO:0000259" key="7">
    <source>
        <dbReference type="Pfam" id="PF00710"/>
    </source>
</evidence>
<dbReference type="InterPro" id="IPR037152">
    <property type="entry name" value="L-asparaginase_N_sf"/>
</dbReference>
<feature type="active site" evidence="5">
    <location>
        <position position="88"/>
    </location>
</feature>
<dbReference type="Pfam" id="PF00710">
    <property type="entry name" value="Asparaginase"/>
    <property type="match status" value="1"/>
</dbReference>
<dbReference type="PROSITE" id="PS00144">
    <property type="entry name" value="ASN_GLN_ASE_1"/>
    <property type="match status" value="1"/>
</dbReference>
<feature type="region of interest" description="Disordered" evidence="6">
    <location>
        <begin position="1"/>
        <end position="27"/>
    </location>
</feature>
<feature type="domain" description="Asparaginase/glutaminase C-terminal" evidence="8">
    <location>
        <begin position="206"/>
        <end position="322"/>
    </location>
</feature>
<dbReference type="PANTHER" id="PTHR11707">
    <property type="entry name" value="L-ASPARAGINASE"/>
    <property type="match status" value="1"/>
</dbReference>
<evidence type="ECO:0000313" key="9">
    <source>
        <dbReference type="EMBL" id="EMA37327.1"/>
    </source>
</evidence>
<dbReference type="PRINTS" id="PR00139">
    <property type="entry name" value="ASNGLNASE"/>
</dbReference>
<dbReference type="SFLD" id="SFLDS00057">
    <property type="entry name" value="Glutaminase/Asparaginase"/>
    <property type="match status" value="1"/>
</dbReference>
<dbReference type="EMBL" id="AOMA01000107">
    <property type="protein sequence ID" value="EMA37327.1"/>
    <property type="molecule type" value="Genomic_DNA"/>
</dbReference>
<dbReference type="FunFam" id="3.40.50.1170:FF:000001">
    <property type="entry name" value="L-asparaginase 2"/>
    <property type="match status" value="1"/>
</dbReference>
<accession>M0LUT1</accession>
<dbReference type="AlphaFoldDB" id="M0LUT1"/>
<dbReference type="OrthoDB" id="85706at2157"/>
<dbReference type="PROSITE" id="PS00917">
    <property type="entry name" value="ASN_GLN_ASE_2"/>
    <property type="match status" value="1"/>
</dbReference>